<evidence type="ECO:0000256" key="11">
    <source>
        <dbReference type="ARBA" id="ARBA00023136"/>
    </source>
</evidence>
<evidence type="ECO:0000259" key="12">
    <source>
        <dbReference type="Pfam" id="PF00248"/>
    </source>
</evidence>
<dbReference type="PROSITE" id="PS00062">
    <property type="entry name" value="ALDOKETO_REDUCTASE_2"/>
    <property type="match status" value="1"/>
</dbReference>
<evidence type="ECO:0000256" key="8">
    <source>
        <dbReference type="ARBA" id="ARBA00022989"/>
    </source>
</evidence>
<dbReference type="KEGG" id="ag:AKO60175"/>
<dbReference type="EMBL" id="KP985721">
    <property type="protein sequence ID" value="AKO60181.1"/>
    <property type="molecule type" value="Genomic_DNA"/>
</dbReference>
<dbReference type="CDD" id="cd19124">
    <property type="entry name" value="AKR_AKR4A_4B"/>
    <property type="match status" value="1"/>
</dbReference>
<dbReference type="PROSITE" id="PS00086">
    <property type="entry name" value="CYTOCHROME_P450"/>
    <property type="match status" value="1"/>
</dbReference>
<dbReference type="InterPro" id="IPR017972">
    <property type="entry name" value="Cyt_P450_CS"/>
</dbReference>
<keyword evidence="4" id="KW-0349">Heme</keyword>
<comment type="cofactor">
    <cofactor evidence="1">
        <name>heme</name>
        <dbReference type="ChEBI" id="CHEBI:30413"/>
    </cofactor>
</comment>
<sequence>MELQYISYFQPTSSVVALLLALVSILSSVVVLRKTFLNNYSSSPASSTKTAVLSHQRQQSCALPISGLLHIFMNKNGLIHVTLGNMADKYGPIFSFPTGSHRTLVVSSWEMVKECFTGNNDTAFSNRPIPLAFKTIFYACGGIDSYGLSSVPYGKYWRELRKVCVHNLLSNQQLLKFRHLIISQVDTSFNKLYELCKNSEDNQGNYPTTTTAAGMVRIDDWLAELSFNVIGRIVCGFQSGPKTGAPSRVEQFKEAINEASYFMSTSPVSDNVPMLGWIDQLTGLTRNMKHCGKKLDLVVESIINDHRQKRRFSRTKGGDEKDDEQDDFIDICLSIMEQPQLPGNNNPSQIPIKSIVLDMIGGGTDTTKLTTIWTLSLLLNNPHVLDKAKQEVDAHFRTKRRSTNDAAAAVVDFDDIRNLVYIQAIIKESMRLYPASPVVERLSGEDCVVGGFHVPAGTRLWANVWKMQRDPKVWDDPLVFRPDRFLSDEQKMVDVRGQNYELLPFGAGRRVCPGVSFSLDLMQLVLTRLILEFEMKSPSGKVDMTATPGLMSYKVIPLDILLTHRRIKPCVQSAASERDMESSGVPVITLGSGKVMPVLGMGTFEKVGKGSERERLAILKAIEVGYRYFDTAAAYETEEVLGEAIAEALQLGLVKSRDELFISSMLWCTDAHADRVLLALQNSLRNLKLEYVDLYMLPFPASLKPGKITMDIPEEDICRMDYRSVWAAMEECQNLGFTKSIGVSNFSCKKLQELMATANIPPAVNQVEMSPAFQQKKLREYCNANNILVSAISVLGSNGTPWGSNAVLGSEVLKKIAMAKGKSVAQVSMRWVYEQGASLVVKSFSEERLRENLNIFDWELTKEDHEKIGEIPQCRILSAYFLVSPNGPFKSQEELWDDEA</sequence>
<dbReference type="FunFam" id="1.10.630.10:FF:000026">
    <property type="entry name" value="Cytochrome P450 82C4"/>
    <property type="match status" value="1"/>
</dbReference>
<dbReference type="GO" id="GO:0016020">
    <property type="term" value="C:membrane"/>
    <property type="evidence" value="ECO:0007669"/>
    <property type="project" value="UniProtKB-SubCell"/>
</dbReference>
<feature type="domain" description="NADP-dependent oxidoreductase" evidence="12">
    <location>
        <begin position="599"/>
        <end position="871"/>
    </location>
</feature>
<dbReference type="PROSITE" id="PS00063">
    <property type="entry name" value="ALDOKETO_REDUCTASE_3"/>
    <property type="match status" value="1"/>
</dbReference>
<dbReference type="Pfam" id="PF00248">
    <property type="entry name" value="Aldo_ket_red"/>
    <property type="match status" value="1"/>
</dbReference>
<dbReference type="Gene3D" id="1.10.630.10">
    <property type="entry name" value="Cytochrome P450"/>
    <property type="match status" value="1"/>
</dbReference>
<comment type="subcellular location">
    <subcellularLocation>
        <location evidence="2">Membrane</location>
        <topology evidence="2">Single-pass membrane protein</topology>
    </subcellularLocation>
</comment>
<dbReference type="PANTHER" id="PTHR47947:SF26">
    <property type="entry name" value="CYTOCHROME P450"/>
    <property type="match status" value="1"/>
</dbReference>
<name>A0A0H4IM19_PAPSO</name>
<dbReference type="InterPro" id="IPR001128">
    <property type="entry name" value="Cyt_P450"/>
</dbReference>
<dbReference type="InterPro" id="IPR050651">
    <property type="entry name" value="Plant_Cytochrome_P450_Monoox"/>
</dbReference>
<dbReference type="InterPro" id="IPR036812">
    <property type="entry name" value="NAD(P)_OxRdtase_dom_sf"/>
</dbReference>
<accession>A0A0H4IM19</accession>
<evidence type="ECO:0000256" key="3">
    <source>
        <dbReference type="ARBA" id="ARBA00004913"/>
    </source>
</evidence>
<proteinExistence type="evidence at transcript level"/>
<comment type="pathway">
    <text evidence="3">Alkaloid biosynthesis.</text>
</comment>
<dbReference type="InterPro" id="IPR023210">
    <property type="entry name" value="NADP_OxRdtase_dom"/>
</dbReference>
<dbReference type="Pfam" id="PF00067">
    <property type="entry name" value="p450"/>
    <property type="match status" value="1"/>
</dbReference>
<dbReference type="GO" id="GO:0004497">
    <property type="term" value="F:monooxygenase activity"/>
    <property type="evidence" value="ECO:0007669"/>
    <property type="project" value="InterPro"/>
</dbReference>
<keyword evidence="5" id="KW-0812">Transmembrane</keyword>
<dbReference type="PANTHER" id="PTHR47947">
    <property type="entry name" value="CYTOCHROME P450 82C3-RELATED"/>
    <property type="match status" value="1"/>
</dbReference>
<evidence type="ECO:0000256" key="4">
    <source>
        <dbReference type="ARBA" id="ARBA00022617"/>
    </source>
</evidence>
<dbReference type="Gene3D" id="3.20.20.100">
    <property type="entry name" value="NADP-dependent oxidoreductase domain"/>
    <property type="match status" value="1"/>
</dbReference>
<evidence type="ECO:0000256" key="2">
    <source>
        <dbReference type="ARBA" id="ARBA00004167"/>
    </source>
</evidence>
<dbReference type="SUPFAM" id="SSF51430">
    <property type="entry name" value="NAD(P)-linked oxidoreductase"/>
    <property type="match status" value="1"/>
</dbReference>
<evidence type="ECO:0000256" key="1">
    <source>
        <dbReference type="ARBA" id="ARBA00001971"/>
    </source>
</evidence>
<dbReference type="InterPro" id="IPR044497">
    <property type="entry name" value="AKR4A/B"/>
</dbReference>
<keyword evidence="7" id="KW-0521">NADP</keyword>
<dbReference type="GO" id="GO:0016616">
    <property type="term" value="F:oxidoreductase activity, acting on the CH-OH group of donors, NAD or NADP as acceptor"/>
    <property type="evidence" value="ECO:0007669"/>
    <property type="project" value="InterPro"/>
</dbReference>
<evidence type="ECO:0000256" key="9">
    <source>
        <dbReference type="ARBA" id="ARBA00023002"/>
    </source>
</evidence>
<dbReference type="InterPro" id="IPR018170">
    <property type="entry name" value="Aldo/ket_reductase_CS"/>
</dbReference>
<keyword evidence="10" id="KW-0408">Iron</keyword>
<dbReference type="SUPFAM" id="SSF48264">
    <property type="entry name" value="Cytochrome P450"/>
    <property type="match status" value="1"/>
</dbReference>
<dbReference type="CDD" id="cd20654">
    <property type="entry name" value="CYP82"/>
    <property type="match status" value="1"/>
</dbReference>
<protein>
    <submittedName>
        <fullName evidence="13">Reticuline epimerase</fullName>
    </submittedName>
</protein>
<evidence type="ECO:0000256" key="7">
    <source>
        <dbReference type="ARBA" id="ARBA00022857"/>
    </source>
</evidence>
<dbReference type="AlphaFoldDB" id="A0A0H4IM19"/>
<dbReference type="EMBL" id="KP985715">
    <property type="protein sequence ID" value="AKO60175.1"/>
    <property type="molecule type" value="mRNA"/>
</dbReference>
<evidence type="ECO:0000256" key="10">
    <source>
        <dbReference type="ARBA" id="ARBA00023004"/>
    </source>
</evidence>
<dbReference type="InterPro" id="IPR020471">
    <property type="entry name" value="AKR"/>
</dbReference>
<dbReference type="GO" id="GO:0005506">
    <property type="term" value="F:iron ion binding"/>
    <property type="evidence" value="ECO:0007669"/>
    <property type="project" value="InterPro"/>
</dbReference>
<dbReference type="InterPro" id="IPR036396">
    <property type="entry name" value="Cyt_P450_sf"/>
</dbReference>
<evidence type="ECO:0000256" key="6">
    <source>
        <dbReference type="ARBA" id="ARBA00022723"/>
    </source>
</evidence>
<dbReference type="FunFam" id="3.20.20.100:FF:000014">
    <property type="entry name" value="NAD(P)-linked oxidoreductase superfamily protein"/>
    <property type="match status" value="1"/>
</dbReference>
<keyword evidence="9" id="KW-0560">Oxidoreductase</keyword>
<dbReference type="GO" id="GO:0016705">
    <property type="term" value="F:oxidoreductase activity, acting on paired donors, with incorporation or reduction of molecular oxygen"/>
    <property type="evidence" value="ECO:0007669"/>
    <property type="project" value="InterPro"/>
</dbReference>
<organism evidence="13">
    <name type="scientific">Papaver somniferum</name>
    <name type="common">Opium poppy</name>
    <dbReference type="NCBI Taxonomy" id="3469"/>
    <lineage>
        <taxon>Eukaryota</taxon>
        <taxon>Viridiplantae</taxon>
        <taxon>Streptophyta</taxon>
        <taxon>Embryophyta</taxon>
        <taxon>Tracheophyta</taxon>
        <taxon>Spermatophyta</taxon>
        <taxon>Magnoliopsida</taxon>
        <taxon>Ranunculales</taxon>
        <taxon>Papaveraceae</taxon>
        <taxon>Papaveroideae</taxon>
        <taxon>Papaver</taxon>
    </lineage>
</organism>
<reference evidence="13" key="1">
    <citation type="submission" date="2015-03" db="EMBL/GenBank/DDBJ databases">
        <title>Stereochemical inversion of reticuline in opium poppy.</title>
        <authorList>
            <person name="Facchini P.J."/>
            <person name="Farrow S.C."/>
        </authorList>
    </citation>
    <scope>NUCLEOTIDE SEQUENCE</scope>
</reference>
<dbReference type="PRINTS" id="PR00069">
    <property type="entry name" value="ALDKETRDTASE"/>
</dbReference>
<keyword evidence="6" id="KW-0479">Metal-binding</keyword>
<keyword evidence="11" id="KW-0472">Membrane</keyword>
<evidence type="ECO:0000256" key="5">
    <source>
        <dbReference type="ARBA" id="ARBA00022692"/>
    </source>
</evidence>
<keyword evidence="8" id="KW-1133">Transmembrane helix</keyword>
<evidence type="ECO:0000313" key="13">
    <source>
        <dbReference type="EMBL" id="AKO60181.1"/>
    </source>
</evidence>
<dbReference type="GO" id="GO:0020037">
    <property type="term" value="F:heme binding"/>
    <property type="evidence" value="ECO:0007669"/>
    <property type="project" value="InterPro"/>
</dbReference>
<dbReference type="GO" id="GO:0033075">
    <property type="term" value="P:isoquinoline alkaloid biosynthetic process"/>
    <property type="evidence" value="ECO:0007669"/>
    <property type="project" value="UniProtKB-ARBA"/>
</dbReference>